<dbReference type="NCBIfam" id="NF033768">
    <property type="entry name" value="myxo_SS_tail"/>
    <property type="match status" value="1"/>
</dbReference>
<sequence>MRRAGGVAAIVLALSGCAGGNCPRRAASTGGNSSEGSESTVVASQGPTAHETPQHDLEFDEQVVTASPSDAPPERLTPEIVQHVVTGQLTDVHQCYENALHAAPGTAGRVAVLMHISSTGNVVSTEVAENTTGIDTLGTCIAEHAQHWHFPEAAHDIAVRYPFALQPAPAVAQ</sequence>
<keyword evidence="3" id="KW-1185">Reference proteome</keyword>
<feature type="compositionally biased region" description="Low complexity" evidence="1">
    <location>
        <begin position="28"/>
        <end position="40"/>
    </location>
</feature>
<dbReference type="Proteomes" id="UP000034883">
    <property type="component" value="Chromosome"/>
</dbReference>
<organism evidence="2 3">
    <name type="scientific">Sandaracinus amylolyticus</name>
    <dbReference type="NCBI Taxonomy" id="927083"/>
    <lineage>
        <taxon>Bacteria</taxon>
        <taxon>Pseudomonadati</taxon>
        <taxon>Myxococcota</taxon>
        <taxon>Polyangia</taxon>
        <taxon>Polyangiales</taxon>
        <taxon>Sandaracinaceae</taxon>
        <taxon>Sandaracinus</taxon>
    </lineage>
</organism>
<name>A0A0F6W647_9BACT</name>
<dbReference type="AlphaFoldDB" id="A0A0F6W647"/>
<protein>
    <submittedName>
        <fullName evidence="2">FHA/TonB domain protein</fullName>
    </submittedName>
</protein>
<evidence type="ECO:0000256" key="1">
    <source>
        <dbReference type="SAM" id="MobiDB-lite"/>
    </source>
</evidence>
<gene>
    <name evidence="2" type="ORF">DB32_005541</name>
</gene>
<dbReference type="PROSITE" id="PS51257">
    <property type="entry name" value="PROKAR_LIPOPROTEIN"/>
    <property type="match status" value="1"/>
</dbReference>
<proteinExistence type="predicted"/>
<dbReference type="EMBL" id="CP011125">
    <property type="protein sequence ID" value="AKF08392.1"/>
    <property type="molecule type" value="Genomic_DNA"/>
</dbReference>
<evidence type="ECO:0000313" key="2">
    <source>
        <dbReference type="EMBL" id="AKF08392.1"/>
    </source>
</evidence>
<evidence type="ECO:0000313" key="3">
    <source>
        <dbReference type="Proteomes" id="UP000034883"/>
    </source>
</evidence>
<accession>A0A0F6W647</accession>
<reference evidence="2 3" key="1">
    <citation type="submission" date="2015-03" db="EMBL/GenBank/DDBJ databases">
        <title>Genome assembly of Sandaracinus amylolyticus DSM 53668.</title>
        <authorList>
            <person name="Sharma G."/>
            <person name="Subramanian S."/>
        </authorList>
    </citation>
    <scope>NUCLEOTIDE SEQUENCE [LARGE SCALE GENOMIC DNA]</scope>
    <source>
        <strain evidence="2 3">DSM 53668</strain>
    </source>
</reference>
<dbReference type="KEGG" id="samy:DB32_005541"/>
<dbReference type="InterPro" id="IPR049806">
    <property type="entry name" value="MasK-like_C"/>
</dbReference>
<feature type="region of interest" description="Disordered" evidence="1">
    <location>
        <begin position="22"/>
        <end position="53"/>
    </location>
</feature>
<dbReference type="STRING" id="927083.DB32_005541"/>